<dbReference type="InterPro" id="IPR003594">
    <property type="entry name" value="HATPase_dom"/>
</dbReference>
<dbReference type="SMART" id="SM00065">
    <property type="entry name" value="GAF"/>
    <property type="match status" value="1"/>
</dbReference>
<dbReference type="CDD" id="cd00075">
    <property type="entry name" value="HATPase"/>
    <property type="match status" value="1"/>
</dbReference>
<dbReference type="PANTHER" id="PTHR42878">
    <property type="entry name" value="TWO-COMPONENT HISTIDINE KINASE"/>
    <property type="match status" value="1"/>
</dbReference>
<dbReference type="AlphaFoldDB" id="A0A511XJY1"/>
<evidence type="ECO:0000256" key="2">
    <source>
        <dbReference type="ARBA" id="ARBA00012438"/>
    </source>
</evidence>
<evidence type="ECO:0000256" key="3">
    <source>
        <dbReference type="ARBA" id="ARBA00022553"/>
    </source>
</evidence>
<dbReference type="GO" id="GO:0030295">
    <property type="term" value="F:protein kinase activator activity"/>
    <property type="evidence" value="ECO:0007669"/>
    <property type="project" value="TreeGrafter"/>
</dbReference>
<dbReference type="InterPro" id="IPR050351">
    <property type="entry name" value="BphY/WalK/GraS-like"/>
</dbReference>
<feature type="domain" description="Histidine kinase" evidence="9">
    <location>
        <begin position="182"/>
        <end position="392"/>
    </location>
</feature>
<dbReference type="CDD" id="cd00082">
    <property type="entry name" value="HisKA"/>
    <property type="match status" value="1"/>
</dbReference>
<dbReference type="PRINTS" id="PR00344">
    <property type="entry name" value="BCTRLSENSOR"/>
</dbReference>
<dbReference type="Gene3D" id="3.30.565.10">
    <property type="entry name" value="Histidine kinase-like ATPase, C-terminal domain"/>
    <property type="match status" value="1"/>
</dbReference>
<keyword evidence="11" id="KW-1185">Reference proteome</keyword>
<dbReference type="InterPro" id="IPR036097">
    <property type="entry name" value="HisK_dim/P_sf"/>
</dbReference>
<dbReference type="PANTHER" id="PTHR42878:SF7">
    <property type="entry name" value="SENSOR HISTIDINE KINASE GLRK"/>
    <property type="match status" value="1"/>
</dbReference>
<dbReference type="InterPro" id="IPR004358">
    <property type="entry name" value="Sig_transdc_His_kin-like_C"/>
</dbReference>
<dbReference type="GO" id="GO:0000156">
    <property type="term" value="F:phosphorelay response regulator activity"/>
    <property type="evidence" value="ECO:0007669"/>
    <property type="project" value="TreeGrafter"/>
</dbReference>
<dbReference type="OrthoDB" id="9795133at2"/>
<keyword evidence="3" id="KW-0597">Phosphoprotein</keyword>
<dbReference type="Gene3D" id="1.10.287.130">
    <property type="match status" value="1"/>
</dbReference>
<dbReference type="InterPro" id="IPR005467">
    <property type="entry name" value="His_kinase_dom"/>
</dbReference>
<proteinExistence type="predicted"/>
<dbReference type="InterPro" id="IPR036890">
    <property type="entry name" value="HATPase_C_sf"/>
</dbReference>
<dbReference type="SUPFAM" id="SSF55874">
    <property type="entry name" value="ATPase domain of HSP90 chaperone/DNA topoisomerase II/histidine kinase"/>
    <property type="match status" value="1"/>
</dbReference>
<keyword evidence="6 10" id="KW-0418">Kinase</keyword>
<gene>
    <name evidence="10" type="ORF">AOE01nite_14700</name>
</gene>
<evidence type="ECO:0000256" key="6">
    <source>
        <dbReference type="ARBA" id="ARBA00022777"/>
    </source>
</evidence>
<evidence type="ECO:0000256" key="1">
    <source>
        <dbReference type="ARBA" id="ARBA00000085"/>
    </source>
</evidence>
<dbReference type="GO" id="GO:0007234">
    <property type="term" value="P:osmosensory signaling via phosphorelay pathway"/>
    <property type="evidence" value="ECO:0007669"/>
    <property type="project" value="TreeGrafter"/>
</dbReference>
<name>A0A511XJY1_9PROT</name>
<evidence type="ECO:0000256" key="7">
    <source>
        <dbReference type="ARBA" id="ARBA00022840"/>
    </source>
</evidence>
<dbReference type="InterPro" id="IPR029016">
    <property type="entry name" value="GAF-like_dom_sf"/>
</dbReference>
<dbReference type="GO" id="GO:0005524">
    <property type="term" value="F:ATP binding"/>
    <property type="evidence" value="ECO:0007669"/>
    <property type="project" value="UniProtKB-KW"/>
</dbReference>
<dbReference type="PROSITE" id="PS50109">
    <property type="entry name" value="HIS_KIN"/>
    <property type="match status" value="1"/>
</dbReference>
<evidence type="ECO:0000256" key="5">
    <source>
        <dbReference type="ARBA" id="ARBA00022741"/>
    </source>
</evidence>
<dbReference type="SMART" id="SM00388">
    <property type="entry name" value="HisKA"/>
    <property type="match status" value="1"/>
</dbReference>
<protein>
    <recommendedName>
        <fullName evidence="2">histidine kinase</fullName>
        <ecNumber evidence="2">2.7.13.3</ecNumber>
    </recommendedName>
</protein>
<dbReference type="Proteomes" id="UP000321746">
    <property type="component" value="Unassembled WGS sequence"/>
</dbReference>
<dbReference type="RefSeq" id="WP_146887634.1">
    <property type="nucleotide sequence ID" value="NZ_BJYG01000017.1"/>
</dbReference>
<evidence type="ECO:0000313" key="10">
    <source>
        <dbReference type="EMBL" id="GEN63246.1"/>
    </source>
</evidence>
<dbReference type="SUPFAM" id="SSF55781">
    <property type="entry name" value="GAF domain-like"/>
    <property type="match status" value="1"/>
</dbReference>
<reference evidence="10 11" key="1">
    <citation type="submission" date="2019-07" db="EMBL/GenBank/DDBJ databases">
        <title>Whole genome shotgun sequence of Acetobacter oeni NBRC 105207.</title>
        <authorList>
            <person name="Hosoyama A."/>
            <person name="Uohara A."/>
            <person name="Ohji S."/>
            <person name="Ichikawa N."/>
        </authorList>
    </citation>
    <scope>NUCLEOTIDE SEQUENCE [LARGE SCALE GENOMIC DNA]</scope>
    <source>
        <strain evidence="10 11">NBRC 105207</strain>
    </source>
</reference>
<accession>A0A511XJY1</accession>
<evidence type="ECO:0000313" key="11">
    <source>
        <dbReference type="Proteomes" id="UP000321746"/>
    </source>
</evidence>
<organism evidence="10 11">
    <name type="scientific">Acetobacter oeni</name>
    <dbReference type="NCBI Taxonomy" id="304077"/>
    <lineage>
        <taxon>Bacteria</taxon>
        <taxon>Pseudomonadati</taxon>
        <taxon>Pseudomonadota</taxon>
        <taxon>Alphaproteobacteria</taxon>
        <taxon>Acetobacterales</taxon>
        <taxon>Acetobacteraceae</taxon>
        <taxon>Acetobacter</taxon>
    </lineage>
</organism>
<keyword evidence="7" id="KW-0067">ATP-binding</keyword>
<keyword evidence="8" id="KW-0902">Two-component regulatory system</keyword>
<dbReference type="EC" id="2.7.13.3" evidence="2"/>
<dbReference type="SUPFAM" id="SSF47384">
    <property type="entry name" value="Homodimeric domain of signal transducing histidine kinase"/>
    <property type="match status" value="1"/>
</dbReference>
<dbReference type="Gene3D" id="3.30.450.40">
    <property type="match status" value="1"/>
</dbReference>
<sequence>MTGDTSFPAEVTAVQEIPGVATVLDAVCRTTGVSFAAIAHVTESRWIACAVEDHADFGIIPGSRLPIEQTLCRDVRDACAPVVIDNVIAASGGYQHQILGSFGVRSYISVPITLPDGQFFGTLCGFSREYCEVGSKKTREIFRLFAELIGYNLQSLGRLHQSEAALEDEQELGSHREKFIAVLIHELRNPLTAIVSGLRLLERRPERLAELVPQIRRVAARMDNLIHTTLDFTEIRFGSGLILDRKTADSPCDALNQIIEEIRTAFPEADIRSELECGAQVSCDIVRLSQVLANLLQNAVTYGTPGAPIIVQTVSRASEFELSVTNEGEPIAPETIRGMFRPFRRGHADDKQRGLGLGLYIASEIAHAHGGTLRVETTGRLTRFIFCMPAHPPVGKVDGALPD</sequence>
<keyword evidence="5" id="KW-0547">Nucleotide-binding</keyword>
<evidence type="ECO:0000256" key="8">
    <source>
        <dbReference type="ARBA" id="ARBA00023012"/>
    </source>
</evidence>
<dbReference type="InterPro" id="IPR003018">
    <property type="entry name" value="GAF"/>
</dbReference>
<evidence type="ECO:0000256" key="4">
    <source>
        <dbReference type="ARBA" id="ARBA00022679"/>
    </source>
</evidence>
<dbReference type="Pfam" id="PF02518">
    <property type="entry name" value="HATPase_c"/>
    <property type="match status" value="1"/>
</dbReference>
<dbReference type="Pfam" id="PF00512">
    <property type="entry name" value="HisKA"/>
    <property type="match status" value="1"/>
</dbReference>
<dbReference type="InterPro" id="IPR003661">
    <property type="entry name" value="HisK_dim/P_dom"/>
</dbReference>
<dbReference type="GO" id="GO:0000155">
    <property type="term" value="F:phosphorelay sensor kinase activity"/>
    <property type="evidence" value="ECO:0007669"/>
    <property type="project" value="InterPro"/>
</dbReference>
<keyword evidence="4" id="KW-0808">Transferase</keyword>
<dbReference type="SMART" id="SM00387">
    <property type="entry name" value="HATPase_c"/>
    <property type="match status" value="1"/>
</dbReference>
<comment type="catalytic activity">
    <reaction evidence="1">
        <text>ATP + protein L-histidine = ADP + protein N-phospho-L-histidine.</text>
        <dbReference type="EC" id="2.7.13.3"/>
    </reaction>
</comment>
<comment type="caution">
    <text evidence="10">The sequence shown here is derived from an EMBL/GenBank/DDBJ whole genome shotgun (WGS) entry which is preliminary data.</text>
</comment>
<evidence type="ECO:0000259" key="9">
    <source>
        <dbReference type="PROSITE" id="PS50109"/>
    </source>
</evidence>
<dbReference type="EMBL" id="BJYG01000017">
    <property type="protein sequence ID" value="GEN63246.1"/>
    <property type="molecule type" value="Genomic_DNA"/>
</dbReference>
<dbReference type="Pfam" id="PF01590">
    <property type="entry name" value="GAF"/>
    <property type="match status" value="1"/>
</dbReference>